<proteinExistence type="predicted"/>
<organism evidence="1 2">
    <name type="scientific">Aphis craccivora</name>
    <name type="common">Cowpea aphid</name>
    <dbReference type="NCBI Taxonomy" id="307492"/>
    <lineage>
        <taxon>Eukaryota</taxon>
        <taxon>Metazoa</taxon>
        <taxon>Ecdysozoa</taxon>
        <taxon>Arthropoda</taxon>
        <taxon>Hexapoda</taxon>
        <taxon>Insecta</taxon>
        <taxon>Pterygota</taxon>
        <taxon>Neoptera</taxon>
        <taxon>Paraneoptera</taxon>
        <taxon>Hemiptera</taxon>
        <taxon>Sternorrhyncha</taxon>
        <taxon>Aphidomorpha</taxon>
        <taxon>Aphidoidea</taxon>
        <taxon>Aphididae</taxon>
        <taxon>Aphidini</taxon>
        <taxon>Aphis</taxon>
        <taxon>Aphis</taxon>
    </lineage>
</organism>
<dbReference type="AlphaFoldDB" id="A0A6G0VIS5"/>
<dbReference type="EMBL" id="VUJU01016497">
    <property type="protein sequence ID" value="KAF0688863.1"/>
    <property type="molecule type" value="Genomic_DNA"/>
</dbReference>
<dbReference type="Proteomes" id="UP000478052">
    <property type="component" value="Unassembled WGS sequence"/>
</dbReference>
<evidence type="ECO:0000313" key="2">
    <source>
        <dbReference type="Proteomes" id="UP000478052"/>
    </source>
</evidence>
<protein>
    <submittedName>
        <fullName evidence="1">Protein ANTAGONIST OF LIKE HETEROCHROMATIN PROTEIN 1-like</fullName>
    </submittedName>
</protein>
<sequence>LLEEEEEEFELFSSLHSRKRKPVDNIYKFRESEGVFEILINRHLSKNETKFREYFRINYKQFDFLVSLIEVELCKEPSNRIKKPITVAEKLALTLRYMATGESFRSLSFSFRISHSYISLIIKETLSVLRSKLVPIFLPDANTIDFKVKAAEFSYKWNYPNCILAIDGKH</sequence>
<feature type="non-terminal residue" evidence="1">
    <location>
        <position position="1"/>
    </location>
</feature>
<evidence type="ECO:0000313" key="1">
    <source>
        <dbReference type="EMBL" id="KAF0688863.1"/>
    </source>
</evidence>
<comment type="caution">
    <text evidence="1">The sequence shown here is derived from an EMBL/GenBank/DDBJ whole genome shotgun (WGS) entry which is preliminary data.</text>
</comment>
<reference evidence="1 2" key="1">
    <citation type="submission" date="2019-08" db="EMBL/GenBank/DDBJ databases">
        <title>Whole genome of Aphis craccivora.</title>
        <authorList>
            <person name="Voronova N.V."/>
            <person name="Shulinski R.S."/>
            <person name="Bandarenka Y.V."/>
            <person name="Zhorov D.G."/>
            <person name="Warner D."/>
        </authorList>
    </citation>
    <scope>NUCLEOTIDE SEQUENCE [LARGE SCALE GENOMIC DNA]</scope>
    <source>
        <strain evidence="1">180601</strain>
        <tissue evidence="1">Whole Body</tissue>
    </source>
</reference>
<accession>A0A6G0VIS5</accession>
<gene>
    <name evidence="1" type="ORF">FWK35_00037625</name>
</gene>
<keyword evidence="2" id="KW-1185">Reference proteome</keyword>
<dbReference type="OrthoDB" id="6629383at2759"/>
<name>A0A6G0VIS5_APHCR</name>
<feature type="non-terminal residue" evidence="1">
    <location>
        <position position="170"/>
    </location>
</feature>